<feature type="transmembrane region" description="Helical" evidence="1">
    <location>
        <begin position="359"/>
        <end position="380"/>
    </location>
</feature>
<feature type="transmembrane region" description="Helical" evidence="1">
    <location>
        <begin position="277"/>
        <end position="297"/>
    </location>
</feature>
<dbReference type="Proteomes" id="UP000295188">
    <property type="component" value="Unassembled WGS sequence"/>
</dbReference>
<dbReference type="Pfam" id="PF19528">
    <property type="entry name" value="DUF6056"/>
    <property type="match status" value="1"/>
</dbReference>
<evidence type="ECO:0000256" key="1">
    <source>
        <dbReference type="SAM" id="Phobius"/>
    </source>
</evidence>
<feature type="transmembrane region" description="Helical" evidence="1">
    <location>
        <begin position="184"/>
        <end position="201"/>
    </location>
</feature>
<feature type="transmembrane region" description="Helical" evidence="1">
    <location>
        <begin position="230"/>
        <end position="251"/>
    </location>
</feature>
<organism evidence="2 3">
    <name type="scientific">Pectinatus cerevisiiphilus</name>
    <dbReference type="NCBI Taxonomy" id="86956"/>
    <lineage>
        <taxon>Bacteria</taxon>
        <taxon>Bacillati</taxon>
        <taxon>Bacillota</taxon>
        <taxon>Negativicutes</taxon>
        <taxon>Selenomonadales</taxon>
        <taxon>Selenomonadaceae</taxon>
        <taxon>Pectinatus</taxon>
    </lineage>
</organism>
<keyword evidence="1" id="KW-1133">Transmembrane helix</keyword>
<dbReference type="InterPro" id="IPR045691">
    <property type="entry name" value="DUF6056"/>
</dbReference>
<dbReference type="EMBL" id="SMAA01000023">
    <property type="protein sequence ID" value="TCS76236.1"/>
    <property type="molecule type" value="Genomic_DNA"/>
</dbReference>
<evidence type="ECO:0008006" key="4">
    <source>
        <dbReference type="Google" id="ProtNLM"/>
    </source>
</evidence>
<keyword evidence="1" id="KW-0812">Transmembrane</keyword>
<dbReference type="RefSeq" id="WP_132551431.1">
    <property type="nucleotide sequence ID" value="NZ_SMAA01000023.1"/>
</dbReference>
<keyword evidence="3" id="KW-1185">Reference proteome</keyword>
<comment type="caution">
    <text evidence="2">The sequence shown here is derived from an EMBL/GenBank/DDBJ whole genome shotgun (WGS) entry which is preliminary data.</text>
</comment>
<accession>A0A4R3K296</accession>
<sequence length="459" mass="52035">MIANLNNGQNRWYECISAKYTASSPLRLSLFILLLIAFFLDIYVLNRHTTFAADDYGFQLLSDSINSPYDYFAVLYQKYFSWTGRMISESFTYLFFSLDKKIFNIINSLGYILLILLIYFNIVGKKKIYLSLLIFINFFLFVFLPAFGQDILWITGSANYLWPTLIALSYTLLWRCYSPERIKLYSNPLFLLFCIVLGFCAGVTNENTSIAIFFMSVIFIIYYKKCYNKIYTFYIVAAVSELLGSIFLLMAPGNFVRARITGDVSHLGNFYKNLGDLLDPTCLLISLLIFCILYILLKDADKKIACIFALTSIVAVLSLSASPANFKGRIVLSGLAFMMIAAGILYTKIDFTNRKIKQIVCLLAVTFAIGSLKLYTSAIADIEDYESEYNINLQIIEQEKAAGNRDIVVNNISSVSRFCASYGLVEIKPMPNDGQNSAVAEYFKIDTIRASYIFPSVSN</sequence>
<feature type="transmembrane region" description="Helical" evidence="1">
    <location>
        <begin position="129"/>
        <end position="148"/>
    </location>
</feature>
<feature type="transmembrane region" description="Helical" evidence="1">
    <location>
        <begin position="102"/>
        <end position="122"/>
    </location>
</feature>
<feature type="transmembrane region" description="Helical" evidence="1">
    <location>
        <begin position="26"/>
        <end position="45"/>
    </location>
</feature>
<proteinExistence type="predicted"/>
<evidence type="ECO:0000313" key="3">
    <source>
        <dbReference type="Proteomes" id="UP000295188"/>
    </source>
</evidence>
<reference evidence="2 3" key="1">
    <citation type="submission" date="2019-03" db="EMBL/GenBank/DDBJ databases">
        <title>Genomic Encyclopedia of Type Strains, Phase IV (KMG-IV): sequencing the most valuable type-strain genomes for metagenomic binning, comparative biology and taxonomic classification.</title>
        <authorList>
            <person name="Goeker M."/>
        </authorList>
    </citation>
    <scope>NUCLEOTIDE SEQUENCE [LARGE SCALE GENOMIC DNA]</scope>
    <source>
        <strain evidence="2 3">DSM 20467</strain>
    </source>
</reference>
<name>A0A4R3K296_9FIRM</name>
<dbReference type="AlphaFoldDB" id="A0A4R3K296"/>
<gene>
    <name evidence="2" type="ORF">EDC37_12318</name>
</gene>
<feature type="transmembrane region" description="Helical" evidence="1">
    <location>
        <begin position="207"/>
        <end position="223"/>
    </location>
</feature>
<feature type="transmembrane region" description="Helical" evidence="1">
    <location>
        <begin position="160"/>
        <end position="177"/>
    </location>
</feature>
<feature type="transmembrane region" description="Helical" evidence="1">
    <location>
        <begin position="330"/>
        <end position="347"/>
    </location>
</feature>
<keyword evidence="1" id="KW-0472">Membrane</keyword>
<feature type="transmembrane region" description="Helical" evidence="1">
    <location>
        <begin position="304"/>
        <end position="324"/>
    </location>
</feature>
<evidence type="ECO:0000313" key="2">
    <source>
        <dbReference type="EMBL" id="TCS76236.1"/>
    </source>
</evidence>
<dbReference type="OrthoDB" id="1661582at2"/>
<protein>
    <recommendedName>
        <fullName evidence="4">Glucosyltransferase GtrII-like protein</fullName>
    </recommendedName>
</protein>